<keyword evidence="9" id="KW-0843">Virulence</keyword>
<comment type="catalytic activity">
    <reaction evidence="1">
        <text>Random endo-hydrolysis of N-acetyl-beta-D-glucosaminide (1-&gt;4)-beta-linkages in chitin and chitodextrins.</text>
        <dbReference type="EC" id="3.2.1.14"/>
    </reaction>
</comment>
<dbReference type="InterPro" id="IPR053214">
    <property type="entry name" value="LysM12-like"/>
</dbReference>
<keyword evidence="12" id="KW-0624">Polysaccharide degradation</keyword>
<comment type="subcellular location">
    <subcellularLocation>
        <location evidence="2">Secreted</location>
    </subcellularLocation>
</comment>
<evidence type="ECO:0000256" key="16">
    <source>
        <dbReference type="SAM" id="MobiDB-lite"/>
    </source>
</evidence>
<evidence type="ECO:0000256" key="6">
    <source>
        <dbReference type="ARBA" id="ARBA00022669"/>
    </source>
</evidence>
<feature type="domain" description="LysM" evidence="19">
    <location>
        <begin position="307"/>
        <end position="354"/>
    </location>
</feature>
<evidence type="ECO:0000256" key="9">
    <source>
        <dbReference type="ARBA" id="ARBA00023026"/>
    </source>
</evidence>
<dbReference type="PANTHER" id="PTHR47700">
    <property type="entry name" value="V CHITINASE, PUTATIVE (AFU_ORTHOLOGUE AFUA_6G13720)-RELATED"/>
    <property type="match status" value="1"/>
</dbReference>
<dbReference type="CDD" id="cd00035">
    <property type="entry name" value="ChtBD1"/>
    <property type="match status" value="1"/>
</dbReference>
<sequence length="1774" mass="194688">MRSREISRRTAAGVLFFGTCAALSPSFSGENPCPISCGQVDPGNWTVYHSVDRLDYCNSSILLSFSAFNPLDNSNNAKTLRACAVENTERDNAKISVRDIHAHQAISPNSAKVQPYSTNETVSLSQEQSVLAQTLWNEVLTVGEVDISTSLEQLQSRLDVMDASHTVAQPRLLFLYDPPSSTSIGFYAGAGVMTSPIISALSDFVASQGYFGDTLVQACSSFQVNGTLSTNATSSVRKNSIVFAAAGIVSASGPGSLVKAQRAVGQWANSSCVTEGYTQTSTLPTRIKLVPLAKSGGNQLSKRGTCSTTSVGSGDLCADLARRCGISTTDLLKYNNNNRDDFCTTLRVPQLVCCSEGNLPVPVSDSNGNCKTHEVQPEENCWSMANDNSFLFSADDLEGFNKNTWGWGGCGNLQAGTIICLSPGNPPLPKPIPGAMCGPVKPGTVAPPPGTVLASLNPCPLNSCCDVWGFCGTTEEFCRPVPAGQTPGAPQPIGAPNCISNCGAEIVNNESPPASFISIGYFEGYGISRSCQDVDIRNIDMSKYTHIHFAFATVTADNYEVNMEATINQYYYFKRTSGAKKILSFGGWSFSTEQATYGIFRQGVLNSNRDKMAQKIADFIISEGLDGVDIDWEYPAAPDMPNIPTADPEEGENYFLFLQKLRSILPPSKSVSFAAPASFWYLRGFPIAKIVDVVDYVVFMTYDLHGQWDYGNKWTDSGCPGGNCLRSHLNFTETVNALSMITKAGVPANKIAVGIASYGRSFQMTDPRCTGPMCTYTGRESGATPGRCTKTAGYISNAEIREILTTNPTARKFSDGDGADVLVYNDDQWVSYMEDDTKASRVSMYKSMNFMGTTDWAISLDDAGLVDQDSDDDYFDDVGDDSGDLGLGSFPGLVFKAKKRKLGKGAVQPSYHSNCDIYKDSMKQSWREAGEIADATMKYSPHNKFQRVLDLYFGPISVGEHQLFFDNFERLWESHWGLKKKKSGKSLGMNLHARFFCGNGIYDEIWGKKSLFNVCLPRHNARQGGITYQTLDDWQKKGNVYTIFCEHATHHRDTMSLSQASDEADGWNYHLNVINMWQNKVRPLTFYHENMHWRRVSRPWCAASLGTNKNGAEVPEKYGLRGIMNLPYEMKKKNAENWSLAAMAMWIMDGWGGDVPIPVYKAKRDEMEETLDLEEEDDYDQEEDYYDQEEDYYDQEEDDYDPEWEAEMKRAEEAFQQNYDPDRINPAKFKPLFDEDEVVHEIKHRCIEDTWLTTFQCALLCQDGICTETFDGFVVCSSCNATTDEPLYKREEFRDTFGDENMSEWKVYKGQFHVSSGGLQAGEAVEGEAVIYRHKVADFIFEADITFPASETGGDAGLIFRATHPNDTKSGHTPGSFYAGISPSSRQVFLNLMPSNVSLASAETSADVGKATRIKVQAVNETVSVYVGDMRTPKLVQRDATFDSGFNGVQVHNTSATFSNVEITPVVRQQGILHNCKGFYRAVAGDTCQAIADKHDTISLAQLHSWNPALLDDCSGLKTDYFYCVARDDAFRLKTRYSTSCDGDVHNDVTLTGNEGKCIDTGCSVGSLDIASGGDCPSGQVQVSYWELPGCSGKWFGFGYASRDTCRSLWTSGWKFGSLHLRCADPLSDCVSQGTCVADEEPARGICEAVPADPPAAFKFQALARADCTGDVHKERSVDHGNGLCLDTGCQVGSLDIAELGDCPDGQVRISYWGGEKCGGAWYGYGYGSRNTCRTLWSAGSKFKSLWLSCAKQSDDCVSQKTCTSDPEPAGNLC</sequence>
<organism evidence="21 22">
    <name type="scientific">Cordyceps militaris</name>
    <name type="common">Caterpillar fungus</name>
    <name type="synonym">Clavaria militaris</name>
    <dbReference type="NCBI Taxonomy" id="73501"/>
    <lineage>
        <taxon>Eukaryota</taxon>
        <taxon>Fungi</taxon>
        <taxon>Dikarya</taxon>
        <taxon>Ascomycota</taxon>
        <taxon>Pezizomycotina</taxon>
        <taxon>Sordariomycetes</taxon>
        <taxon>Hypocreomycetidae</taxon>
        <taxon>Hypocreales</taxon>
        <taxon>Cordycipitaceae</taxon>
        <taxon>Cordyceps</taxon>
    </lineage>
</organism>
<dbReference type="InterPro" id="IPR001579">
    <property type="entry name" value="Glyco_hydro_18_chit_AS"/>
</dbReference>
<evidence type="ECO:0000256" key="2">
    <source>
        <dbReference type="ARBA" id="ARBA00004613"/>
    </source>
</evidence>
<feature type="disulfide bond" evidence="14">
    <location>
        <begin position="459"/>
        <end position="471"/>
    </location>
</feature>
<evidence type="ECO:0000256" key="7">
    <source>
        <dbReference type="ARBA" id="ARBA00022801"/>
    </source>
</evidence>
<feature type="domain" description="LysM" evidence="19">
    <location>
        <begin position="1478"/>
        <end position="1525"/>
    </location>
</feature>
<feature type="domain" description="LysM" evidence="19">
    <location>
        <begin position="371"/>
        <end position="421"/>
    </location>
</feature>
<dbReference type="InterPro" id="IPR001223">
    <property type="entry name" value="Glyco_hydro18_cat"/>
</dbReference>
<feature type="disulfide bond" evidence="14">
    <location>
        <begin position="464"/>
        <end position="478"/>
    </location>
</feature>
<dbReference type="EMBL" id="CP023322">
    <property type="protein sequence ID" value="ATY59188.1"/>
    <property type="molecule type" value="Genomic_DNA"/>
</dbReference>
<dbReference type="SMART" id="SM00270">
    <property type="entry name" value="ChtBD1"/>
    <property type="match status" value="1"/>
</dbReference>
<evidence type="ECO:0000259" key="18">
    <source>
        <dbReference type="PROSITE" id="PS50941"/>
    </source>
</evidence>
<dbReference type="InterPro" id="IPR011583">
    <property type="entry name" value="Chitinase_II/V-like_cat"/>
</dbReference>
<dbReference type="InterPro" id="IPR010496">
    <property type="entry name" value="AL/BT2_dom"/>
</dbReference>
<dbReference type="PANTHER" id="PTHR47700:SF2">
    <property type="entry name" value="CHITINASE"/>
    <property type="match status" value="1"/>
</dbReference>
<feature type="region of interest" description="Disordered" evidence="16">
    <location>
        <begin position="1174"/>
        <end position="1195"/>
    </location>
</feature>
<dbReference type="GO" id="GO:0008843">
    <property type="term" value="F:endochitinase activity"/>
    <property type="evidence" value="ECO:0007669"/>
    <property type="project" value="UniProtKB-EC"/>
</dbReference>
<accession>A0A2H4S7V7</accession>
<dbReference type="EC" id="3.2.1.14" evidence="4"/>
<comment type="similarity">
    <text evidence="13">Belongs to the secreted LysM effector family.</text>
</comment>
<dbReference type="InterPro" id="IPR017853">
    <property type="entry name" value="GH"/>
</dbReference>
<keyword evidence="10" id="KW-0119">Carbohydrate metabolism</keyword>
<evidence type="ECO:0000313" key="21">
    <source>
        <dbReference type="EMBL" id="ATY59188.1"/>
    </source>
</evidence>
<keyword evidence="17" id="KW-0732">Signal</keyword>
<evidence type="ECO:0000256" key="4">
    <source>
        <dbReference type="ARBA" id="ARBA00012729"/>
    </source>
</evidence>
<dbReference type="PROSITE" id="PS50941">
    <property type="entry name" value="CHIT_BIND_I_2"/>
    <property type="match status" value="1"/>
</dbReference>
<reference evidence="21 22" key="1">
    <citation type="journal article" date="2017" name="BMC Genomics">
        <title>Chromosome level assembly and secondary metabolite potential of the parasitic fungus Cordyceps militaris.</title>
        <authorList>
            <person name="Kramer G.J."/>
            <person name="Nodwell J.R."/>
        </authorList>
    </citation>
    <scope>NUCLEOTIDE SEQUENCE [LARGE SCALE GENOMIC DNA]</scope>
    <source>
        <strain evidence="21 22">ATCC 34164</strain>
    </source>
</reference>
<dbReference type="InterPro" id="IPR029070">
    <property type="entry name" value="Chitinase_insertion_sf"/>
</dbReference>
<dbReference type="GO" id="GO:0008061">
    <property type="term" value="F:chitin binding"/>
    <property type="evidence" value="ECO:0007669"/>
    <property type="project" value="UniProtKB-UniRule"/>
</dbReference>
<dbReference type="SMART" id="SM00636">
    <property type="entry name" value="Glyco_18"/>
    <property type="match status" value="1"/>
</dbReference>
<comment type="similarity">
    <text evidence="3">Belongs to the glycosyl hydrolase 18 family. Chitinase class V subfamily.</text>
</comment>
<keyword evidence="6 14" id="KW-0147">Chitin-binding</keyword>
<dbReference type="SUPFAM" id="SSF51445">
    <property type="entry name" value="(Trans)glycosidases"/>
    <property type="match status" value="1"/>
</dbReference>
<dbReference type="OrthoDB" id="73875at2759"/>
<dbReference type="InterPro" id="IPR001002">
    <property type="entry name" value="Chitin-bd_1"/>
</dbReference>
<evidence type="ECO:0000256" key="15">
    <source>
        <dbReference type="RuleBase" id="RU000489"/>
    </source>
</evidence>
<dbReference type="InterPro" id="IPR036779">
    <property type="entry name" value="LysM_dom_sf"/>
</dbReference>
<dbReference type="Pfam" id="PF00704">
    <property type="entry name" value="Glyco_hydro_18"/>
    <property type="match status" value="1"/>
</dbReference>
<evidence type="ECO:0000313" key="22">
    <source>
        <dbReference type="Proteomes" id="UP000323067"/>
    </source>
</evidence>
<keyword evidence="14" id="KW-1015">Disulfide bond</keyword>
<evidence type="ECO:0000256" key="11">
    <source>
        <dbReference type="ARBA" id="ARBA00023295"/>
    </source>
</evidence>
<dbReference type="CDD" id="cd02878">
    <property type="entry name" value="GH18_zymocin_alpha"/>
    <property type="match status" value="1"/>
</dbReference>
<dbReference type="Gene3D" id="3.20.20.80">
    <property type="entry name" value="Glycosidases"/>
    <property type="match status" value="1"/>
</dbReference>
<keyword evidence="11 15" id="KW-0326">Glycosidase</keyword>
<evidence type="ECO:0000256" key="12">
    <source>
        <dbReference type="ARBA" id="ARBA00023326"/>
    </source>
</evidence>
<dbReference type="PROSITE" id="PS51910">
    <property type="entry name" value="GH18_2"/>
    <property type="match status" value="1"/>
</dbReference>
<proteinExistence type="inferred from homology"/>
<evidence type="ECO:0000256" key="3">
    <source>
        <dbReference type="ARBA" id="ARBA00008682"/>
    </source>
</evidence>
<dbReference type="Pfam" id="PF00187">
    <property type="entry name" value="Chitin_bind_1"/>
    <property type="match status" value="1"/>
</dbReference>
<dbReference type="SUPFAM" id="SSF57016">
    <property type="entry name" value="Plant lectins/antimicrobial peptides"/>
    <property type="match status" value="1"/>
</dbReference>
<dbReference type="Gene3D" id="3.30.60.10">
    <property type="entry name" value="Endochitinase-like"/>
    <property type="match status" value="1"/>
</dbReference>
<evidence type="ECO:0000256" key="14">
    <source>
        <dbReference type="PROSITE-ProRule" id="PRU00261"/>
    </source>
</evidence>
<dbReference type="Gene3D" id="2.60.120.560">
    <property type="entry name" value="Exo-inulinase, domain 1"/>
    <property type="match status" value="1"/>
</dbReference>
<dbReference type="Gene3D" id="3.10.50.10">
    <property type="match status" value="1"/>
</dbReference>
<dbReference type="InterPro" id="IPR018392">
    <property type="entry name" value="LysM"/>
</dbReference>
<protein>
    <recommendedName>
        <fullName evidence="4">chitinase</fullName>
        <ecNumber evidence="4">3.2.1.14</ecNumber>
    </recommendedName>
</protein>
<dbReference type="Gene3D" id="3.10.350.10">
    <property type="entry name" value="LysM domain"/>
    <property type="match status" value="3"/>
</dbReference>
<dbReference type="Pfam" id="PF06439">
    <property type="entry name" value="3keto-disac_hyd"/>
    <property type="match status" value="1"/>
</dbReference>
<comment type="caution">
    <text evidence="14">Lacks conserved residue(s) required for the propagation of feature annotation.</text>
</comment>
<dbReference type="InterPro" id="IPR036861">
    <property type="entry name" value="Endochitinase-like_sf"/>
</dbReference>
<evidence type="ECO:0000256" key="8">
    <source>
        <dbReference type="ARBA" id="ARBA00023024"/>
    </source>
</evidence>
<gene>
    <name evidence="21" type="ORF">A9K55_002493</name>
</gene>
<evidence type="ECO:0000256" key="1">
    <source>
        <dbReference type="ARBA" id="ARBA00000822"/>
    </source>
</evidence>
<feature type="signal peptide" evidence="17">
    <location>
        <begin position="1"/>
        <end position="22"/>
    </location>
</feature>
<name>A0A2H4S7V7_CORMI</name>
<dbReference type="Proteomes" id="UP000323067">
    <property type="component" value="Chromosome iv"/>
</dbReference>
<dbReference type="VEuPathDB" id="FungiDB:CCM_05116"/>
<feature type="domain" description="GH18" evidence="20">
    <location>
        <begin position="516"/>
        <end position="876"/>
    </location>
</feature>
<evidence type="ECO:0000256" key="17">
    <source>
        <dbReference type="SAM" id="SignalP"/>
    </source>
</evidence>
<dbReference type="GO" id="GO:0005576">
    <property type="term" value="C:extracellular region"/>
    <property type="evidence" value="ECO:0007669"/>
    <property type="project" value="UniProtKB-SubCell"/>
</dbReference>
<feature type="disulfide bond" evidence="14">
    <location>
        <begin position="498"/>
        <end position="502"/>
    </location>
</feature>
<feature type="chain" id="PRO_5014128762" description="chitinase" evidence="17">
    <location>
        <begin position="23"/>
        <end position="1774"/>
    </location>
</feature>
<dbReference type="SMART" id="SM00257">
    <property type="entry name" value="LysM"/>
    <property type="match status" value="3"/>
</dbReference>
<dbReference type="CDD" id="cd00118">
    <property type="entry name" value="LysM"/>
    <property type="match status" value="1"/>
</dbReference>
<dbReference type="GO" id="GO:0000272">
    <property type="term" value="P:polysaccharide catabolic process"/>
    <property type="evidence" value="ECO:0007669"/>
    <property type="project" value="UniProtKB-KW"/>
</dbReference>
<evidence type="ECO:0000256" key="10">
    <source>
        <dbReference type="ARBA" id="ARBA00023277"/>
    </source>
</evidence>
<dbReference type="PROSITE" id="PS51782">
    <property type="entry name" value="LYSM"/>
    <property type="match status" value="3"/>
</dbReference>
<evidence type="ECO:0000256" key="5">
    <source>
        <dbReference type="ARBA" id="ARBA00022525"/>
    </source>
</evidence>
<keyword evidence="7 15" id="KW-0378">Hydrolase</keyword>
<dbReference type="VEuPathDB" id="FungiDB:A9K55_002493"/>
<keyword evidence="8" id="KW-0146">Chitin degradation</keyword>
<evidence type="ECO:0000259" key="20">
    <source>
        <dbReference type="PROSITE" id="PS51910"/>
    </source>
</evidence>
<evidence type="ECO:0000256" key="13">
    <source>
        <dbReference type="ARBA" id="ARBA00044955"/>
    </source>
</evidence>
<feature type="domain" description="Chitin-binding type-1" evidence="18">
    <location>
        <begin position="434"/>
        <end position="504"/>
    </location>
</feature>
<evidence type="ECO:0000259" key="19">
    <source>
        <dbReference type="PROSITE" id="PS51782"/>
    </source>
</evidence>
<keyword evidence="5" id="KW-0964">Secreted</keyword>
<dbReference type="GO" id="GO:0006032">
    <property type="term" value="P:chitin catabolic process"/>
    <property type="evidence" value="ECO:0007669"/>
    <property type="project" value="UniProtKB-KW"/>
</dbReference>
<dbReference type="SUPFAM" id="SSF54556">
    <property type="entry name" value="Chitinase insertion domain"/>
    <property type="match status" value="1"/>
</dbReference>
<dbReference type="PROSITE" id="PS01095">
    <property type="entry name" value="GH18_1"/>
    <property type="match status" value="1"/>
</dbReference>
<dbReference type="Pfam" id="PF01476">
    <property type="entry name" value="LysM"/>
    <property type="match status" value="2"/>
</dbReference>